<keyword evidence="2" id="KW-1185">Reference proteome</keyword>
<organism evidence="1 2">
    <name type="scientific">Bradyrhizobium brasilense</name>
    <dbReference type="NCBI Taxonomy" id="1419277"/>
    <lineage>
        <taxon>Bacteria</taxon>
        <taxon>Pseudomonadati</taxon>
        <taxon>Pseudomonadota</taxon>
        <taxon>Alphaproteobacteria</taxon>
        <taxon>Hyphomicrobiales</taxon>
        <taxon>Nitrobacteraceae</taxon>
        <taxon>Bradyrhizobium</taxon>
    </lineage>
</organism>
<name>A0ABY8JC16_9BRAD</name>
<reference evidence="1 2" key="1">
    <citation type="submission" date="2023-04" db="EMBL/GenBank/DDBJ databases">
        <title>Australian commercial rhizobial inoculants.</title>
        <authorList>
            <person name="Kohlmeier M.G."/>
            <person name="O'Hara G.W."/>
            <person name="Colombi E."/>
            <person name="Ramsay J.P."/>
            <person name="Terpolilli J."/>
        </authorList>
    </citation>
    <scope>NUCLEOTIDE SEQUENCE [LARGE SCALE GENOMIC DNA]</scope>
    <source>
        <strain evidence="1 2">CB627</strain>
    </source>
</reference>
<protein>
    <submittedName>
        <fullName evidence="1">Uncharacterized protein</fullName>
    </submittedName>
</protein>
<dbReference type="EMBL" id="CP121646">
    <property type="protein sequence ID" value="WFU63112.1"/>
    <property type="molecule type" value="Genomic_DNA"/>
</dbReference>
<sequence>MANSAPVVTIGNHSLLYNQWQKIQPWLTYADSDGNPAQKFQFWDGGTAANSAYFWTSTNDHWAANTTIEVSASDLSDVWVRAGAVGGTETLWVRAFDGTDWGNWTSFTLTTIPNTAPVVTVPDVQLHTNTWTQAKNWLTYSDANGDAATKYQFWDSGTSATSAYFWTSTNDHWAANTTIEVAAADLADVWIKGGSTTGAETFWVRAFDGTDWSNWDSFTLTSANTPPVVTAGDHSIHIDQWVTVDNWLTKTDANGDAITKYQFWDSGTAATSAYFWTPDNSHWAANTTIDVSAADLANVWIHGGSTTGSETMWVRGFDGTEWSSWDTFTVTSTPNTVPVATINDQSLHVNQWVKPQGWLTASDAEGDTITKYQFWDAGAGATSAYFWTPDNSHWAANTTIDVSASDLANVWIKGGSTTGSETMWVRAFDGTAWSNWDSFNLTSTNTAPTATINDQTLNAAQWAQLVNWTTASDTDGDAITQYQFWDGGGAATSAYFWTPDNSHWASSTVIDVSASDLANVWVRGGTAAGTDSMFVRAFDGTSWSAWDSFTVTSLANHAPDASISNQTLHVNEWSQVGNLVSYADADANPAAAYQFWDGGGNANSGYFWTSANSHWAASTVIDVNAADLDDIWMRGGATTGSETMYVRAYDGIDWSAWHAFTLSTIV</sequence>
<evidence type="ECO:0000313" key="2">
    <source>
        <dbReference type="Proteomes" id="UP001221546"/>
    </source>
</evidence>
<proteinExistence type="predicted"/>
<accession>A0ABY8JC16</accession>
<dbReference type="Proteomes" id="UP001221546">
    <property type="component" value="Chromosome"/>
</dbReference>
<gene>
    <name evidence="1" type="ORF">QA636_37825</name>
</gene>
<dbReference type="RefSeq" id="WP_245311534.1">
    <property type="nucleotide sequence ID" value="NZ_CP121646.1"/>
</dbReference>
<evidence type="ECO:0000313" key="1">
    <source>
        <dbReference type="EMBL" id="WFU63112.1"/>
    </source>
</evidence>